<reference evidence="1" key="2">
    <citation type="submission" date="2020-08" db="EMBL/GenBank/DDBJ databases">
        <title>Plant Genome Project.</title>
        <authorList>
            <person name="Zhang R.-G."/>
        </authorList>
    </citation>
    <scope>NUCLEOTIDE SEQUENCE</scope>
    <source>
        <strain evidence="1">Huo1</strain>
        <tissue evidence="1">Leaf</tissue>
    </source>
</reference>
<sequence>MQRQRRSLFDADLSLSLILRSHVDPHQLNQLLPLDLAVVDRNQGVWKLLVHPTGDRNLILKSFLTAKPYRNSGGGCLHLPLLRADIKRHGEPLAVIIWQLINIRERTVPPVQSTLFARGLPLLPLSSPQNKPRQTLKGRTFPVQADHDCAWVLGDKEFGWKLCSLAISSMAT</sequence>
<protein>
    <submittedName>
        <fullName evidence="1">Uncharacterized protein</fullName>
    </submittedName>
</protein>
<comment type="caution">
    <text evidence="1">The sequence shown here is derived from an EMBL/GenBank/DDBJ whole genome shotgun (WGS) entry which is preliminary data.</text>
</comment>
<gene>
    <name evidence="1" type="ORF">SASPL_131051</name>
</gene>
<evidence type="ECO:0000313" key="2">
    <source>
        <dbReference type="Proteomes" id="UP000298416"/>
    </source>
</evidence>
<name>A0A8X8X8E2_SALSN</name>
<keyword evidence="2" id="KW-1185">Reference proteome</keyword>
<proteinExistence type="predicted"/>
<dbReference type="Proteomes" id="UP000298416">
    <property type="component" value="Unassembled WGS sequence"/>
</dbReference>
<reference evidence="1" key="1">
    <citation type="submission" date="2018-01" db="EMBL/GenBank/DDBJ databases">
        <authorList>
            <person name="Mao J.F."/>
        </authorList>
    </citation>
    <scope>NUCLEOTIDE SEQUENCE</scope>
    <source>
        <strain evidence="1">Huo1</strain>
        <tissue evidence="1">Leaf</tissue>
    </source>
</reference>
<dbReference type="EMBL" id="PNBA02000011">
    <property type="protein sequence ID" value="KAG6408049.1"/>
    <property type="molecule type" value="Genomic_DNA"/>
</dbReference>
<organism evidence="1">
    <name type="scientific">Salvia splendens</name>
    <name type="common">Scarlet sage</name>
    <dbReference type="NCBI Taxonomy" id="180675"/>
    <lineage>
        <taxon>Eukaryota</taxon>
        <taxon>Viridiplantae</taxon>
        <taxon>Streptophyta</taxon>
        <taxon>Embryophyta</taxon>
        <taxon>Tracheophyta</taxon>
        <taxon>Spermatophyta</taxon>
        <taxon>Magnoliopsida</taxon>
        <taxon>eudicotyledons</taxon>
        <taxon>Gunneridae</taxon>
        <taxon>Pentapetalae</taxon>
        <taxon>asterids</taxon>
        <taxon>lamiids</taxon>
        <taxon>Lamiales</taxon>
        <taxon>Lamiaceae</taxon>
        <taxon>Nepetoideae</taxon>
        <taxon>Mentheae</taxon>
        <taxon>Salviinae</taxon>
        <taxon>Salvia</taxon>
        <taxon>Salvia subgen. Calosphace</taxon>
        <taxon>core Calosphace</taxon>
    </lineage>
</organism>
<accession>A0A8X8X8E2</accession>
<evidence type="ECO:0000313" key="1">
    <source>
        <dbReference type="EMBL" id="KAG6408049.1"/>
    </source>
</evidence>
<dbReference type="AlphaFoldDB" id="A0A8X8X8E2"/>